<dbReference type="InterPro" id="IPR002347">
    <property type="entry name" value="SDR_fam"/>
</dbReference>
<dbReference type="Proteomes" id="UP000553706">
    <property type="component" value="Unassembled WGS sequence"/>
</dbReference>
<dbReference type="AlphaFoldDB" id="A0A840VJT7"/>
<evidence type="ECO:0000313" key="2">
    <source>
        <dbReference type="Proteomes" id="UP000553706"/>
    </source>
</evidence>
<protein>
    <submittedName>
        <fullName evidence="1">NAD(P)-dependent dehydrogenase (Short-subunit alcohol dehydrogenase family)</fullName>
    </submittedName>
</protein>
<dbReference type="PRINTS" id="PR00081">
    <property type="entry name" value="GDHRDH"/>
</dbReference>
<dbReference type="PANTHER" id="PTHR43544">
    <property type="entry name" value="SHORT-CHAIN DEHYDROGENASE/REDUCTASE"/>
    <property type="match status" value="1"/>
</dbReference>
<name>A0A840VJT7_9PROT</name>
<accession>A0A840VJT7</accession>
<dbReference type="RefSeq" id="WP_343062362.1">
    <property type="nucleotide sequence ID" value="NZ_JACHFJ010000006.1"/>
</dbReference>
<evidence type="ECO:0000313" key="1">
    <source>
        <dbReference type="EMBL" id="MBB5373435.1"/>
    </source>
</evidence>
<dbReference type="Gene3D" id="3.40.50.720">
    <property type="entry name" value="NAD(P)-binding Rossmann-like Domain"/>
    <property type="match status" value="1"/>
</dbReference>
<comment type="caution">
    <text evidence="1">The sequence shown here is derived from an EMBL/GenBank/DDBJ whole genome shotgun (WGS) entry which is preliminary data.</text>
</comment>
<dbReference type="GO" id="GO:0005737">
    <property type="term" value="C:cytoplasm"/>
    <property type="evidence" value="ECO:0007669"/>
    <property type="project" value="TreeGrafter"/>
</dbReference>
<dbReference type="InterPro" id="IPR036291">
    <property type="entry name" value="NAD(P)-bd_dom_sf"/>
</dbReference>
<dbReference type="Pfam" id="PF00106">
    <property type="entry name" value="adh_short"/>
    <property type="match status" value="1"/>
</dbReference>
<proteinExistence type="predicted"/>
<gene>
    <name evidence="1" type="ORF">HNP71_001695</name>
</gene>
<keyword evidence="2" id="KW-1185">Reference proteome</keyword>
<dbReference type="PANTHER" id="PTHR43544:SF12">
    <property type="entry name" value="NAD(P)-BINDING ROSSMANN-FOLD SUPERFAMILY PROTEIN"/>
    <property type="match status" value="1"/>
</dbReference>
<organism evidence="1 2">
    <name type="scientific">Acidocella aromatica</name>
    <dbReference type="NCBI Taxonomy" id="1303579"/>
    <lineage>
        <taxon>Bacteria</taxon>
        <taxon>Pseudomonadati</taxon>
        <taxon>Pseudomonadota</taxon>
        <taxon>Alphaproteobacteria</taxon>
        <taxon>Acetobacterales</taxon>
        <taxon>Acidocellaceae</taxon>
        <taxon>Acidocella</taxon>
    </lineage>
</organism>
<dbReference type="SUPFAM" id="SSF51735">
    <property type="entry name" value="NAD(P)-binding Rossmann-fold domains"/>
    <property type="match status" value="1"/>
</dbReference>
<dbReference type="GO" id="GO:0016491">
    <property type="term" value="F:oxidoreductase activity"/>
    <property type="evidence" value="ECO:0007669"/>
    <property type="project" value="TreeGrafter"/>
</dbReference>
<dbReference type="InterPro" id="IPR051468">
    <property type="entry name" value="Fungal_SecMetab_SDRs"/>
</dbReference>
<reference evidence="1 2" key="1">
    <citation type="submission" date="2020-08" db="EMBL/GenBank/DDBJ databases">
        <title>Genomic Encyclopedia of Type Strains, Phase IV (KMG-IV): sequencing the most valuable type-strain genomes for metagenomic binning, comparative biology and taxonomic classification.</title>
        <authorList>
            <person name="Goeker M."/>
        </authorList>
    </citation>
    <scope>NUCLEOTIDE SEQUENCE [LARGE SCALE GENOMIC DNA]</scope>
    <source>
        <strain evidence="1 2">DSM 27026</strain>
    </source>
</reference>
<sequence length="241" mass="25228">MTQLGSRAAVFGATGAIGGALVRELAARGVERIYALSRRPPPQDEGVVVTGFADILDDASLAAAAERIGRDGALDTVIIATGILHAPGIMPEKALRDIQAKAFAEIFAVNCTGPALVMKHFIPLLPRHRPARLAVLSARVGSISDNRKGGWYAYRASKAALNMVVRSAAIETARRAPLAAIVALHPGTVDTPLSQPFQSFVPPGQLTTRQQAAQRLLDVLGSAGPTDSGKIIGYDGKEIPA</sequence>
<dbReference type="EMBL" id="JACHFJ010000006">
    <property type="protein sequence ID" value="MBB5373435.1"/>
    <property type="molecule type" value="Genomic_DNA"/>
</dbReference>